<dbReference type="Proteomes" id="UP000016935">
    <property type="component" value="Unassembled WGS sequence"/>
</dbReference>
<evidence type="ECO:0000313" key="1">
    <source>
        <dbReference type="EMBL" id="EOA83718.1"/>
    </source>
</evidence>
<reference evidence="1 2" key="2">
    <citation type="journal article" date="2013" name="PLoS Genet.">
        <title>Comparative genome structure, secondary metabolite, and effector coding capacity across Cochliobolus pathogens.</title>
        <authorList>
            <person name="Condon B.J."/>
            <person name="Leng Y."/>
            <person name="Wu D."/>
            <person name="Bushley K.E."/>
            <person name="Ohm R.A."/>
            <person name="Otillar R."/>
            <person name="Martin J."/>
            <person name="Schackwitz W."/>
            <person name="Grimwood J."/>
            <person name="MohdZainudin N."/>
            <person name="Xue C."/>
            <person name="Wang R."/>
            <person name="Manning V.A."/>
            <person name="Dhillon B."/>
            <person name="Tu Z.J."/>
            <person name="Steffenson B.J."/>
            <person name="Salamov A."/>
            <person name="Sun H."/>
            <person name="Lowry S."/>
            <person name="LaButti K."/>
            <person name="Han J."/>
            <person name="Copeland A."/>
            <person name="Lindquist E."/>
            <person name="Barry K."/>
            <person name="Schmutz J."/>
            <person name="Baker S.E."/>
            <person name="Ciuffetti L.M."/>
            <person name="Grigoriev I.V."/>
            <person name="Zhong S."/>
            <person name="Turgeon B.G."/>
        </authorList>
    </citation>
    <scope>NUCLEOTIDE SEQUENCE [LARGE SCALE GENOMIC DNA]</scope>
    <source>
        <strain evidence="2">28A</strain>
    </source>
</reference>
<dbReference type="AlphaFoldDB" id="R0JRH7"/>
<accession>R0JRH7</accession>
<keyword evidence="2" id="KW-1185">Reference proteome</keyword>
<reference evidence="1 2" key="1">
    <citation type="journal article" date="2012" name="PLoS Pathog.">
        <title>Diverse lifestyles and strategies of plant pathogenesis encoded in the genomes of eighteen Dothideomycetes fungi.</title>
        <authorList>
            <person name="Ohm R.A."/>
            <person name="Feau N."/>
            <person name="Henrissat B."/>
            <person name="Schoch C.L."/>
            <person name="Horwitz B.A."/>
            <person name="Barry K.W."/>
            <person name="Condon B.J."/>
            <person name="Copeland A.C."/>
            <person name="Dhillon B."/>
            <person name="Glaser F."/>
            <person name="Hesse C.N."/>
            <person name="Kosti I."/>
            <person name="LaButti K."/>
            <person name="Lindquist E.A."/>
            <person name="Lucas S."/>
            <person name="Salamov A.A."/>
            <person name="Bradshaw R.E."/>
            <person name="Ciuffetti L."/>
            <person name="Hamelin R.C."/>
            <person name="Kema G.H.J."/>
            <person name="Lawrence C."/>
            <person name="Scott J.A."/>
            <person name="Spatafora J.W."/>
            <person name="Turgeon B.G."/>
            <person name="de Wit P.J.G.M."/>
            <person name="Zhong S."/>
            <person name="Goodwin S.B."/>
            <person name="Grigoriev I.V."/>
        </authorList>
    </citation>
    <scope>NUCLEOTIDE SEQUENCE [LARGE SCALE GENOMIC DNA]</scope>
    <source>
        <strain evidence="2">28A</strain>
    </source>
</reference>
<evidence type="ECO:0000313" key="2">
    <source>
        <dbReference type="Proteomes" id="UP000016935"/>
    </source>
</evidence>
<dbReference type="GeneID" id="19397476"/>
<dbReference type="HOGENOM" id="CLU_3051910_0_0_1"/>
<organism evidence="1 2">
    <name type="scientific">Exserohilum turcicum (strain 28A)</name>
    <name type="common">Northern leaf blight fungus</name>
    <name type="synonym">Setosphaeria turcica</name>
    <dbReference type="NCBI Taxonomy" id="671987"/>
    <lineage>
        <taxon>Eukaryota</taxon>
        <taxon>Fungi</taxon>
        <taxon>Dikarya</taxon>
        <taxon>Ascomycota</taxon>
        <taxon>Pezizomycotina</taxon>
        <taxon>Dothideomycetes</taxon>
        <taxon>Pleosporomycetidae</taxon>
        <taxon>Pleosporales</taxon>
        <taxon>Pleosporineae</taxon>
        <taxon>Pleosporaceae</taxon>
        <taxon>Exserohilum</taxon>
    </lineage>
</organism>
<dbReference type="EMBL" id="KB908814">
    <property type="protein sequence ID" value="EOA83718.1"/>
    <property type="molecule type" value="Genomic_DNA"/>
</dbReference>
<protein>
    <submittedName>
        <fullName evidence="1">Uncharacterized protein</fullName>
    </submittedName>
</protein>
<sequence length="54" mass="6096">MPSRCQQSRRRSLSRPVGGYVDSSTLAYRIQYIFEPPGLGASWGHHPRAEISVH</sequence>
<dbReference type="RefSeq" id="XP_008028230.1">
    <property type="nucleotide sequence ID" value="XM_008030039.1"/>
</dbReference>
<proteinExistence type="predicted"/>
<name>R0JRH7_EXST2</name>
<gene>
    <name evidence="1" type="ORF">SETTUDRAFT_155087</name>
</gene>